<evidence type="ECO:0000313" key="2">
    <source>
        <dbReference type="EMBL" id="OEF95765.1"/>
    </source>
</evidence>
<dbReference type="STRING" id="766136.BHF68_11750"/>
<feature type="transmembrane region" description="Helical" evidence="1">
    <location>
        <begin position="98"/>
        <end position="118"/>
    </location>
</feature>
<organism evidence="2 3">
    <name type="scientific">Desulfuribacillus alkaliarsenatis</name>
    <dbReference type="NCBI Taxonomy" id="766136"/>
    <lineage>
        <taxon>Bacteria</taxon>
        <taxon>Bacillati</taxon>
        <taxon>Bacillota</taxon>
        <taxon>Desulfuribacillia</taxon>
        <taxon>Desulfuribacillales</taxon>
        <taxon>Desulfuribacillaceae</taxon>
        <taxon>Desulfuribacillus</taxon>
    </lineage>
</organism>
<dbReference type="Pfam" id="PF09578">
    <property type="entry name" value="Spore_YabQ"/>
    <property type="match status" value="1"/>
</dbReference>
<keyword evidence="1" id="KW-1133">Transmembrane helix</keyword>
<keyword evidence="3" id="KW-1185">Reference proteome</keyword>
<evidence type="ECO:0008006" key="4">
    <source>
        <dbReference type="Google" id="ProtNLM"/>
    </source>
</evidence>
<evidence type="ECO:0000313" key="3">
    <source>
        <dbReference type="Proteomes" id="UP000094296"/>
    </source>
</evidence>
<evidence type="ECO:0000256" key="1">
    <source>
        <dbReference type="SAM" id="Phobius"/>
    </source>
</evidence>
<dbReference type="EMBL" id="MIJE01000035">
    <property type="protein sequence ID" value="OEF95765.1"/>
    <property type="molecule type" value="Genomic_DNA"/>
</dbReference>
<gene>
    <name evidence="2" type="ORF">BHF68_11750</name>
</gene>
<dbReference type="RefSeq" id="WP_069644331.1">
    <property type="nucleotide sequence ID" value="NZ_MIJE01000035.1"/>
</dbReference>
<feature type="transmembrane region" description="Helical" evidence="1">
    <location>
        <begin position="39"/>
        <end position="62"/>
    </location>
</feature>
<feature type="transmembrane region" description="Helical" evidence="1">
    <location>
        <begin position="6"/>
        <end position="27"/>
    </location>
</feature>
<proteinExistence type="predicted"/>
<reference evidence="2 3" key="1">
    <citation type="submission" date="2016-09" db="EMBL/GenBank/DDBJ databases">
        <title>Draft genome sequence for the type strain of Desulfuribacillus alkaliarsenatis AHT28, an obligately anaerobic, sulfidogenic bacterium isolated from Russian soda lake sediments.</title>
        <authorList>
            <person name="Abin C.A."/>
            <person name="Hollibaugh J.T."/>
        </authorList>
    </citation>
    <scope>NUCLEOTIDE SEQUENCE [LARGE SCALE GENOMIC DNA]</scope>
    <source>
        <strain evidence="2 3">AHT28</strain>
    </source>
</reference>
<comment type="caution">
    <text evidence="2">The sequence shown here is derived from an EMBL/GenBank/DDBJ whole genome shotgun (WGS) entry which is preliminary data.</text>
</comment>
<keyword evidence="1" id="KW-0812">Transmembrane</keyword>
<feature type="transmembrane region" description="Helical" evidence="1">
    <location>
        <begin position="138"/>
        <end position="161"/>
    </location>
</feature>
<dbReference type="InterPro" id="IPR019074">
    <property type="entry name" value="YabQ"/>
</dbReference>
<sequence length="172" mass="20232">MEFQAQYQLLLYMFLTGAGLAAVFESYRQCHNIYKFHKLLLHLLDFVFWVVAALLVFSILFVKAGGELRFYSLVFLGLGAIFHYYFIRRVTIRVTHTVIRIVTVTVNICKTIIYYLIIKPILLLWYIAKMIWQLILKVWSFLLLMLTTLVGVIGGMLNWTLQRGKKLFKIKK</sequence>
<accession>A0A1E5FYW0</accession>
<name>A0A1E5FYW0_9FIRM</name>
<keyword evidence="1" id="KW-0472">Membrane</keyword>
<dbReference type="Proteomes" id="UP000094296">
    <property type="component" value="Unassembled WGS sequence"/>
</dbReference>
<dbReference type="NCBIfam" id="TIGR02893">
    <property type="entry name" value="spore_yabQ"/>
    <property type="match status" value="1"/>
</dbReference>
<protein>
    <recommendedName>
        <fullName evidence="4">Spore cortex biosynthesis protein YabQ</fullName>
    </recommendedName>
</protein>
<feature type="transmembrane region" description="Helical" evidence="1">
    <location>
        <begin position="68"/>
        <end position="86"/>
    </location>
</feature>
<dbReference type="AlphaFoldDB" id="A0A1E5FYW0"/>